<feature type="region of interest" description="Disordered" evidence="1">
    <location>
        <begin position="269"/>
        <end position="306"/>
    </location>
</feature>
<evidence type="ECO:0000313" key="3">
    <source>
        <dbReference type="Proteomes" id="UP000813461"/>
    </source>
</evidence>
<feature type="compositionally biased region" description="Basic residues" evidence="1">
    <location>
        <begin position="281"/>
        <end position="295"/>
    </location>
</feature>
<evidence type="ECO:0000313" key="2">
    <source>
        <dbReference type="EMBL" id="KAH7094365.1"/>
    </source>
</evidence>
<accession>A0A8K0RGF2</accession>
<feature type="region of interest" description="Disordered" evidence="1">
    <location>
        <begin position="1"/>
        <end position="29"/>
    </location>
</feature>
<dbReference type="EMBL" id="JAGMVJ010000001">
    <property type="protein sequence ID" value="KAH7094365.1"/>
    <property type="molecule type" value="Genomic_DNA"/>
</dbReference>
<feature type="compositionally biased region" description="Acidic residues" evidence="1">
    <location>
        <begin position="98"/>
        <end position="118"/>
    </location>
</feature>
<feature type="region of interest" description="Disordered" evidence="1">
    <location>
        <begin position="425"/>
        <end position="451"/>
    </location>
</feature>
<feature type="region of interest" description="Disordered" evidence="1">
    <location>
        <begin position="79"/>
        <end position="134"/>
    </location>
</feature>
<gene>
    <name evidence="2" type="ORF">FB567DRAFT_574395</name>
</gene>
<comment type="caution">
    <text evidence="2">The sequence shown here is derived from an EMBL/GenBank/DDBJ whole genome shotgun (WGS) entry which is preliminary data.</text>
</comment>
<sequence>MARTKPMPHRSPGVNHENPRNLARAPISTDWTSARLRTHKSKRQRELEEAFRILGAGLNDPGAVTARELAWAKDYARKEQELEDAENETVSADSDGAVFEEQDEDENNDSGEEGDEGAEILSGSISSSENHRSAPLTANNLASFDLEDEDAISATSSLSSVSNISALEPEDSTARPTVAPSSTHSDQTSTAAEPETTISPLESRLQHALNTLQYDDNPPDRPHWLTGLPKPLAHPDLTDLENLEVENRFWNDEITRLTKLRRDLPVNPVAASSTSAADKKIARKKHDAKGKRKAVSNREDNGEEDGGEWYFNHFNRTEPVIKVHRKRRTTVFARGIWEFKTSPDHEVAYRVLDEWPLTEEGEMLGWGAVSGEDNQVVDVEMVGDGREGGFGVWEVGEESVINEVEGEGGEEVLFEMGGEEVLFEMGGDGEEGEENGAENGGDDGVWEDMEE</sequence>
<feature type="region of interest" description="Disordered" evidence="1">
    <location>
        <begin position="156"/>
        <end position="197"/>
    </location>
</feature>
<feature type="compositionally biased region" description="Low complexity" evidence="1">
    <location>
        <begin position="156"/>
        <end position="167"/>
    </location>
</feature>
<proteinExistence type="predicted"/>
<feature type="compositionally biased region" description="Polar residues" evidence="1">
    <location>
        <begin position="179"/>
        <end position="197"/>
    </location>
</feature>
<dbReference type="AlphaFoldDB" id="A0A8K0RGF2"/>
<keyword evidence="3" id="KW-1185">Reference proteome</keyword>
<dbReference type="OrthoDB" id="3801045at2759"/>
<protein>
    <submittedName>
        <fullName evidence="2">Uncharacterized protein</fullName>
    </submittedName>
</protein>
<reference evidence="2" key="1">
    <citation type="journal article" date="2021" name="Nat. Commun.">
        <title>Genetic determinants of endophytism in the Arabidopsis root mycobiome.</title>
        <authorList>
            <person name="Mesny F."/>
            <person name="Miyauchi S."/>
            <person name="Thiergart T."/>
            <person name="Pickel B."/>
            <person name="Atanasova L."/>
            <person name="Karlsson M."/>
            <person name="Huettel B."/>
            <person name="Barry K.W."/>
            <person name="Haridas S."/>
            <person name="Chen C."/>
            <person name="Bauer D."/>
            <person name="Andreopoulos W."/>
            <person name="Pangilinan J."/>
            <person name="LaButti K."/>
            <person name="Riley R."/>
            <person name="Lipzen A."/>
            <person name="Clum A."/>
            <person name="Drula E."/>
            <person name="Henrissat B."/>
            <person name="Kohler A."/>
            <person name="Grigoriev I.V."/>
            <person name="Martin F.M."/>
            <person name="Hacquard S."/>
        </authorList>
    </citation>
    <scope>NUCLEOTIDE SEQUENCE</scope>
    <source>
        <strain evidence="2">MPI-SDFR-AT-0120</strain>
    </source>
</reference>
<dbReference type="Proteomes" id="UP000813461">
    <property type="component" value="Unassembled WGS sequence"/>
</dbReference>
<organism evidence="2 3">
    <name type="scientific">Paraphoma chrysanthemicola</name>
    <dbReference type="NCBI Taxonomy" id="798071"/>
    <lineage>
        <taxon>Eukaryota</taxon>
        <taxon>Fungi</taxon>
        <taxon>Dikarya</taxon>
        <taxon>Ascomycota</taxon>
        <taxon>Pezizomycotina</taxon>
        <taxon>Dothideomycetes</taxon>
        <taxon>Pleosporomycetidae</taxon>
        <taxon>Pleosporales</taxon>
        <taxon>Pleosporineae</taxon>
        <taxon>Phaeosphaeriaceae</taxon>
        <taxon>Paraphoma</taxon>
    </lineage>
</organism>
<evidence type="ECO:0000256" key="1">
    <source>
        <dbReference type="SAM" id="MobiDB-lite"/>
    </source>
</evidence>
<name>A0A8K0RGF2_9PLEO</name>